<comment type="pathway">
    <text evidence="1 7">Pyrimidine metabolism; UMP biosynthesis via de novo pathway; UMP from orotate: step 2/2.</text>
</comment>
<evidence type="ECO:0000256" key="7">
    <source>
        <dbReference type="HAMAP-Rule" id="MF_01215"/>
    </source>
</evidence>
<dbReference type="STRING" id="1618408.UU23_C0003G0033"/>
<organism evidence="9 10">
    <name type="scientific">Candidatus Curtissbacteria bacterium GW2011_GWA1_40_9</name>
    <dbReference type="NCBI Taxonomy" id="1618408"/>
    <lineage>
        <taxon>Bacteria</taxon>
        <taxon>Candidatus Curtissiibacteriota</taxon>
    </lineage>
</organism>
<accession>A0A0G0W1E4</accession>
<evidence type="ECO:0000256" key="1">
    <source>
        <dbReference type="ARBA" id="ARBA00004861"/>
    </source>
</evidence>
<feature type="active site" description="Proton donor" evidence="7">
    <location>
        <position position="100"/>
    </location>
</feature>
<comment type="caution">
    <text evidence="9">The sequence shown here is derived from an EMBL/GenBank/DDBJ whole genome shotgun (WGS) entry which is preliminary data.</text>
</comment>
<dbReference type="EMBL" id="LBZV01000003">
    <property type="protein sequence ID" value="KKR78135.1"/>
    <property type="molecule type" value="Genomic_DNA"/>
</dbReference>
<evidence type="ECO:0000256" key="2">
    <source>
        <dbReference type="ARBA" id="ARBA00008847"/>
    </source>
</evidence>
<dbReference type="Proteomes" id="UP000034292">
    <property type="component" value="Unassembled WGS sequence"/>
</dbReference>
<protein>
    <recommendedName>
        <fullName evidence="7">Orotidine 5'-phosphate decarboxylase</fullName>
        <ecNumber evidence="7">4.1.1.23</ecNumber>
    </recommendedName>
    <alternativeName>
        <fullName evidence="7">OMP decarboxylase</fullName>
        <shortName evidence="7">OMPDCase</shortName>
        <shortName evidence="7">OMPdecase</shortName>
    </alternativeName>
</protein>
<proteinExistence type="inferred from homology"/>
<evidence type="ECO:0000313" key="9">
    <source>
        <dbReference type="EMBL" id="KKR78135.1"/>
    </source>
</evidence>
<gene>
    <name evidence="7" type="primary">pyrF</name>
    <name evidence="9" type="ORF">UU23_C0003G0033</name>
</gene>
<dbReference type="GO" id="GO:0044205">
    <property type="term" value="P:'de novo' UMP biosynthetic process"/>
    <property type="evidence" value="ECO:0007669"/>
    <property type="project" value="UniProtKB-UniRule"/>
</dbReference>
<keyword evidence="4 7" id="KW-0665">Pyrimidine biosynthesis</keyword>
<name>A0A0G0W1E4_9BACT</name>
<keyword evidence="3 7" id="KW-0210">Decarboxylase</keyword>
<comment type="catalytic activity">
    <reaction evidence="6 7">
        <text>orotidine 5'-phosphate + H(+) = UMP + CO2</text>
        <dbReference type="Rhea" id="RHEA:11596"/>
        <dbReference type="ChEBI" id="CHEBI:15378"/>
        <dbReference type="ChEBI" id="CHEBI:16526"/>
        <dbReference type="ChEBI" id="CHEBI:57538"/>
        <dbReference type="ChEBI" id="CHEBI:57865"/>
        <dbReference type="EC" id="4.1.1.23"/>
    </reaction>
</comment>
<dbReference type="InterPro" id="IPR011060">
    <property type="entry name" value="RibuloseP-bd_barrel"/>
</dbReference>
<dbReference type="GO" id="GO:0004590">
    <property type="term" value="F:orotidine-5'-phosphate decarboxylase activity"/>
    <property type="evidence" value="ECO:0007669"/>
    <property type="project" value="UniProtKB-UniRule"/>
</dbReference>
<dbReference type="HAMAP" id="MF_01215">
    <property type="entry name" value="OMPdecase_type2"/>
    <property type="match status" value="1"/>
</dbReference>
<dbReference type="PANTHER" id="PTHR43375:SF1">
    <property type="entry name" value="OROTIDINE 5'-PHOSPHATE DECARBOXYLASE"/>
    <property type="match status" value="1"/>
</dbReference>
<dbReference type="CDD" id="cd04725">
    <property type="entry name" value="OMP_decarboxylase_like"/>
    <property type="match status" value="1"/>
</dbReference>
<dbReference type="InterPro" id="IPR001754">
    <property type="entry name" value="OMPdeCOase_dom"/>
</dbReference>
<keyword evidence="5 7" id="KW-0456">Lyase</keyword>
<dbReference type="PANTHER" id="PTHR43375">
    <property type="entry name" value="OROTIDINE 5'-PHOSPHATE DECARBOXYLASE"/>
    <property type="match status" value="1"/>
</dbReference>
<dbReference type="InterPro" id="IPR013785">
    <property type="entry name" value="Aldolase_TIM"/>
</dbReference>
<evidence type="ECO:0000256" key="5">
    <source>
        <dbReference type="ARBA" id="ARBA00023239"/>
    </source>
</evidence>
<evidence type="ECO:0000313" key="10">
    <source>
        <dbReference type="Proteomes" id="UP000034292"/>
    </source>
</evidence>
<sequence length="269" mass="30357">MKFYNQLSKIIKKNKSLLCVGLDPDPQLMPKGFPFAQNEEALLFEFNKWIIDQTFQFVCAYKPQIAFYAANGQRGIENLKKTIEYIHSKYPEIPVVLDAKRGDVGHTSQMYAKEVFDFFRADATTVNPYCGFDSLEPFFKREDKGIFVICRTSNPGASDFQDLRVGTSPLYVEVAKKIISWNKNYPNVFLEIGATWPQEIGTLRNLASDMLFLIAGIGAQGGDLKATLENGLTAARKGLIINSSRGIIYAQDPKKAAQDLKNEINKYRK</sequence>
<dbReference type="SUPFAM" id="SSF51366">
    <property type="entry name" value="Ribulose-phoshate binding barrel"/>
    <property type="match status" value="1"/>
</dbReference>
<evidence type="ECO:0000259" key="8">
    <source>
        <dbReference type="SMART" id="SM00934"/>
    </source>
</evidence>
<dbReference type="NCBIfam" id="TIGR02127">
    <property type="entry name" value="pyrF_sub2"/>
    <property type="match status" value="1"/>
</dbReference>
<dbReference type="SMART" id="SM00934">
    <property type="entry name" value="OMPdecase"/>
    <property type="match status" value="1"/>
</dbReference>
<dbReference type="GO" id="GO:0006207">
    <property type="term" value="P:'de novo' pyrimidine nucleobase biosynthetic process"/>
    <property type="evidence" value="ECO:0007669"/>
    <property type="project" value="InterPro"/>
</dbReference>
<comment type="similarity">
    <text evidence="2 7">Belongs to the OMP decarboxylase family. Type 2 subfamily.</text>
</comment>
<dbReference type="PATRIC" id="fig|1618408.3.peg.222"/>
<dbReference type="AlphaFoldDB" id="A0A0G0W1E4"/>
<evidence type="ECO:0000256" key="3">
    <source>
        <dbReference type="ARBA" id="ARBA00022793"/>
    </source>
</evidence>
<feature type="domain" description="Orotidine 5'-phosphate decarboxylase" evidence="8">
    <location>
        <begin position="17"/>
        <end position="260"/>
    </location>
</feature>
<dbReference type="InterPro" id="IPR011995">
    <property type="entry name" value="OMPdecase_type-2"/>
</dbReference>
<evidence type="ECO:0000256" key="6">
    <source>
        <dbReference type="ARBA" id="ARBA00049157"/>
    </source>
</evidence>
<dbReference type="EC" id="4.1.1.23" evidence="7"/>
<dbReference type="Pfam" id="PF00215">
    <property type="entry name" value="OMPdecase"/>
    <property type="match status" value="1"/>
</dbReference>
<reference evidence="9 10" key="1">
    <citation type="journal article" date="2015" name="Nature">
        <title>rRNA introns, odd ribosomes, and small enigmatic genomes across a large radiation of phyla.</title>
        <authorList>
            <person name="Brown C.T."/>
            <person name="Hug L.A."/>
            <person name="Thomas B.C."/>
            <person name="Sharon I."/>
            <person name="Castelle C.J."/>
            <person name="Singh A."/>
            <person name="Wilkins M.J."/>
            <person name="Williams K.H."/>
            <person name="Banfield J.F."/>
        </authorList>
    </citation>
    <scope>NUCLEOTIDE SEQUENCE [LARGE SCALE GENOMIC DNA]</scope>
</reference>
<dbReference type="Gene3D" id="3.20.20.70">
    <property type="entry name" value="Aldolase class I"/>
    <property type="match status" value="1"/>
</dbReference>
<evidence type="ECO:0000256" key="4">
    <source>
        <dbReference type="ARBA" id="ARBA00022975"/>
    </source>
</evidence>
<dbReference type="UniPathway" id="UPA00070">
    <property type="reaction ID" value="UER00120"/>
</dbReference>